<dbReference type="Proteomes" id="UP000184501">
    <property type="component" value="Unassembled WGS sequence"/>
</dbReference>
<evidence type="ECO:0000259" key="16">
    <source>
        <dbReference type="Pfam" id="PF17900"/>
    </source>
</evidence>
<dbReference type="InterPro" id="IPR045357">
    <property type="entry name" value="Aminopeptidase_N-like_N"/>
</dbReference>
<organism evidence="17 18">
    <name type="scientific">Streptoalloteichus hindustanus</name>
    <dbReference type="NCBI Taxonomy" id="2017"/>
    <lineage>
        <taxon>Bacteria</taxon>
        <taxon>Bacillati</taxon>
        <taxon>Actinomycetota</taxon>
        <taxon>Actinomycetes</taxon>
        <taxon>Pseudonocardiales</taxon>
        <taxon>Pseudonocardiaceae</taxon>
        <taxon>Streptoalloteichus</taxon>
    </lineage>
</organism>
<feature type="chain" id="PRO_5012002387" description="Aminopeptidase N" evidence="14">
    <location>
        <begin position="23"/>
        <end position="483"/>
    </location>
</feature>
<evidence type="ECO:0000256" key="9">
    <source>
        <dbReference type="ARBA" id="ARBA00022833"/>
    </source>
</evidence>
<dbReference type="PANTHER" id="PTHR11533:SF297">
    <property type="entry name" value="AMINOPEPTIDASE N"/>
    <property type="match status" value="1"/>
</dbReference>
<feature type="compositionally biased region" description="Polar residues" evidence="13">
    <location>
        <begin position="125"/>
        <end position="134"/>
    </location>
</feature>
<accession>A0A1M5I6V1</accession>
<dbReference type="Gene3D" id="2.60.40.1730">
    <property type="entry name" value="tricorn interacting facor f3 domain"/>
    <property type="match status" value="1"/>
</dbReference>
<keyword evidence="14" id="KW-0732">Signal</keyword>
<evidence type="ECO:0000256" key="11">
    <source>
        <dbReference type="ARBA" id="ARBA00029811"/>
    </source>
</evidence>
<feature type="region of interest" description="Disordered" evidence="13">
    <location>
        <begin position="454"/>
        <end position="483"/>
    </location>
</feature>
<dbReference type="InterPro" id="IPR042097">
    <property type="entry name" value="Aminopeptidase_N-like_N_sf"/>
</dbReference>
<gene>
    <name evidence="17" type="ORF">SAMN05444320_107114</name>
</gene>
<keyword evidence="8" id="KW-0378">Hydrolase</keyword>
<dbReference type="GO" id="GO:0008237">
    <property type="term" value="F:metallopeptidase activity"/>
    <property type="evidence" value="ECO:0007669"/>
    <property type="project" value="UniProtKB-KW"/>
</dbReference>
<dbReference type="AlphaFoldDB" id="A0A1M5I6V1"/>
<evidence type="ECO:0000313" key="18">
    <source>
        <dbReference type="Proteomes" id="UP000184501"/>
    </source>
</evidence>
<reference evidence="17 18" key="1">
    <citation type="submission" date="2016-11" db="EMBL/GenBank/DDBJ databases">
        <authorList>
            <person name="Jaros S."/>
            <person name="Januszkiewicz K."/>
            <person name="Wedrychowicz H."/>
        </authorList>
    </citation>
    <scope>NUCLEOTIDE SEQUENCE [LARGE SCALE GENOMIC DNA]</scope>
    <source>
        <strain evidence="17 18">DSM 44523</strain>
    </source>
</reference>
<dbReference type="SUPFAM" id="SSF63737">
    <property type="entry name" value="Leukotriene A4 hydrolase N-terminal domain"/>
    <property type="match status" value="1"/>
</dbReference>
<comment type="cofactor">
    <cofactor evidence="2">
        <name>Zn(2+)</name>
        <dbReference type="ChEBI" id="CHEBI:29105"/>
    </cofactor>
</comment>
<dbReference type="RefSeq" id="WP_073486417.1">
    <property type="nucleotide sequence ID" value="NZ_FQVN01000007.1"/>
</dbReference>
<evidence type="ECO:0000256" key="14">
    <source>
        <dbReference type="SAM" id="SignalP"/>
    </source>
</evidence>
<evidence type="ECO:0000256" key="2">
    <source>
        <dbReference type="ARBA" id="ARBA00001947"/>
    </source>
</evidence>
<evidence type="ECO:0000259" key="15">
    <source>
        <dbReference type="Pfam" id="PF01433"/>
    </source>
</evidence>
<dbReference type="Pfam" id="PF01433">
    <property type="entry name" value="Peptidase_M1"/>
    <property type="match status" value="1"/>
</dbReference>
<evidence type="ECO:0000256" key="3">
    <source>
        <dbReference type="ARBA" id="ARBA00010136"/>
    </source>
</evidence>
<evidence type="ECO:0000256" key="8">
    <source>
        <dbReference type="ARBA" id="ARBA00022801"/>
    </source>
</evidence>
<dbReference type="OrthoDB" id="100605at2"/>
<dbReference type="EC" id="3.4.11.2" evidence="4"/>
<evidence type="ECO:0000256" key="10">
    <source>
        <dbReference type="ARBA" id="ARBA00023049"/>
    </source>
</evidence>
<dbReference type="Gene3D" id="1.10.390.10">
    <property type="entry name" value="Neutral Protease Domain 2"/>
    <property type="match status" value="1"/>
</dbReference>
<feature type="region of interest" description="Disordered" evidence="13">
    <location>
        <begin position="125"/>
        <end position="146"/>
    </location>
</feature>
<dbReference type="InterPro" id="IPR001930">
    <property type="entry name" value="Peptidase_M1"/>
</dbReference>
<evidence type="ECO:0000256" key="12">
    <source>
        <dbReference type="ARBA" id="ARBA00031533"/>
    </source>
</evidence>
<comment type="similarity">
    <text evidence="3">Belongs to the peptidase M1 family.</text>
</comment>
<feature type="domain" description="Peptidase M1 membrane alanine aminopeptidase" evidence="15">
    <location>
        <begin position="308"/>
        <end position="450"/>
    </location>
</feature>
<feature type="signal peptide" evidence="14">
    <location>
        <begin position="1"/>
        <end position="22"/>
    </location>
</feature>
<keyword evidence="6" id="KW-0645">Protease</keyword>
<dbReference type="GO" id="GO:0016285">
    <property type="term" value="F:alanyl aminopeptidase activity"/>
    <property type="evidence" value="ECO:0007669"/>
    <property type="project" value="UniProtKB-EC"/>
</dbReference>
<feature type="domain" description="Aminopeptidase N-like N-terminal" evidence="16">
    <location>
        <begin position="46"/>
        <end position="215"/>
    </location>
</feature>
<evidence type="ECO:0000256" key="1">
    <source>
        <dbReference type="ARBA" id="ARBA00000098"/>
    </source>
</evidence>
<feature type="compositionally biased region" description="Basic and acidic residues" evidence="13">
    <location>
        <begin position="466"/>
        <end position="483"/>
    </location>
</feature>
<keyword evidence="7" id="KW-0479">Metal-binding</keyword>
<dbReference type="SUPFAM" id="SSF55486">
    <property type="entry name" value="Metalloproteases ('zincins'), catalytic domain"/>
    <property type="match status" value="1"/>
</dbReference>
<dbReference type="InterPro" id="IPR014782">
    <property type="entry name" value="Peptidase_M1_dom"/>
</dbReference>
<dbReference type="GO" id="GO:0008270">
    <property type="term" value="F:zinc ion binding"/>
    <property type="evidence" value="ECO:0007669"/>
    <property type="project" value="InterPro"/>
</dbReference>
<evidence type="ECO:0000256" key="7">
    <source>
        <dbReference type="ARBA" id="ARBA00022723"/>
    </source>
</evidence>
<evidence type="ECO:0000313" key="17">
    <source>
        <dbReference type="EMBL" id="SHG23503.1"/>
    </source>
</evidence>
<dbReference type="PANTHER" id="PTHR11533">
    <property type="entry name" value="PROTEASE M1 ZINC METALLOPROTEASE"/>
    <property type="match status" value="1"/>
</dbReference>
<dbReference type="EMBL" id="FQVN01000007">
    <property type="protein sequence ID" value="SHG23503.1"/>
    <property type="molecule type" value="Genomic_DNA"/>
</dbReference>
<evidence type="ECO:0000256" key="6">
    <source>
        <dbReference type="ARBA" id="ARBA00022670"/>
    </source>
</evidence>
<keyword evidence="10" id="KW-0482">Metalloprotease</keyword>
<evidence type="ECO:0000256" key="5">
    <source>
        <dbReference type="ARBA" id="ARBA00015611"/>
    </source>
</evidence>
<name>A0A1M5I6V1_STRHI</name>
<protein>
    <recommendedName>
        <fullName evidence="5">Aminopeptidase N</fullName>
        <ecNumber evidence="4">3.4.11.2</ecNumber>
    </recommendedName>
    <alternativeName>
        <fullName evidence="11">Alanine aminopeptidase</fullName>
    </alternativeName>
    <alternativeName>
        <fullName evidence="12">Lysyl aminopeptidase</fullName>
    </alternativeName>
</protein>
<dbReference type="Pfam" id="PF17900">
    <property type="entry name" value="Peptidase_M1_N"/>
    <property type="match status" value="1"/>
</dbReference>
<comment type="catalytic activity">
    <reaction evidence="1">
        <text>Release of an N-terminal amino acid, Xaa-|-Yaa- from a peptide, amide or arylamide. Xaa is preferably Ala, but may be most amino acids including Pro (slow action). When a terminal hydrophobic residue is followed by a prolyl residue, the two may be released as an intact Xaa-Pro dipeptide.</text>
        <dbReference type="EC" id="3.4.11.2"/>
    </reaction>
</comment>
<evidence type="ECO:0000256" key="13">
    <source>
        <dbReference type="SAM" id="MobiDB-lite"/>
    </source>
</evidence>
<dbReference type="STRING" id="2017.SAMN05444320_107114"/>
<evidence type="ECO:0000256" key="4">
    <source>
        <dbReference type="ARBA" id="ARBA00012564"/>
    </source>
</evidence>
<dbReference type="CDD" id="cd09603">
    <property type="entry name" value="M1_APN_like"/>
    <property type="match status" value="1"/>
</dbReference>
<dbReference type="PRINTS" id="PR00756">
    <property type="entry name" value="ALADIPTASE"/>
</dbReference>
<dbReference type="GO" id="GO:0006508">
    <property type="term" value="P:proteolysis"/>
    <property type="evidence" value="ECO:0007669"/>
    <property type="project" value="UniProtKB-KW"/>
</dbReference>
<keyword evidence="9" id="KW-0862">Zinc</keyword>
<proteinExistence type="inferred from homology"/>
<dbReference type="InterPro" id="IPR050344">
    <property type="entry name" value="Peptidase_M1_aminopeptidases"/>
</dbReference>
<keyword evidence="18" id="KW-1185">Reference proteome</keyword>
<dbReference type="InterPro" id="IPR027268">
    <property type="entry name" value="Peptidase_M4/M1_CTD_sf"/>
</dbReference>
<sequence>MKATLTGLVIAALVGAAAPAHAAGPGPEGLGDPYYPKAGNGGYDVSHYDLRLDYEPSKDWLQATTTIKLKTTQDLSSVNFDFALPVRSARVNGRDVGFAQHHAELTVSTGGDVAKGQELTVEISYSASPSQSNPDLPPSKWKRTPDGAQAIGAPSVAPWWYPSNDHPSDKATYNISVTVPDGIEAISNGQLVGTTPRGDGKTTWNWASTKPQTTYATFLAIGQYQLHQSYLDGVPLVDAYSEALGDRAAAAKASLDERHLMVGFLEKLLGKYPLDATGALVTPYTSTPLETHTRPSFPASSFRNGPNSFVVAHELAHQWLGNSVTMKYWKDIWLNEGFATYVQWFWSAYKGKGTPQQLANWFYKQYPADHEIWKVAVADPTPQYQYGAAVHERGAMALVALGEAVGDETLRRILNTWVSQKAYGNATTEEFVAHAEKISGRKLGDLFQTWVLKPGKPSSPPAGRTLKADEQEPASVKELHRPY</sequence>